<evidence type="ECO:0000313" key="8">
    <source>
        <dbReference type="Proteomes" id="UP000266172"/>
    </source>
</evidence>
<dbReference type="InterPro" id="IPR013780">
    <property type="entry name" value="Glyco_hydro_b"/>
</dbReference>
<dbReference type="Proteomes" id="UP000266172">
    <property type="component" value="Unassembled WGS sequence"/>
</dbReference>
<dbReference type="GO" id="GO:0004557">
    <property type="term" value="F:alpha-galactosidase activity"/>
    <property type="evidence" value="ECO:0007669"/>
    <property type="project" value="UniProtKB-EC"/>
</dbReference>
<dbReference type="Gene3D" id="2.70.98.60">
    <property type="entry name" value="alpha-galactosidase from lactobacil brevis"/>
    <property type="match status" value="1"/>
</dbReference>
<dbReference type="PRINTS" id="PR00743">
    <property type="entry name" value="GLHYDRLASE36"/>
</dbReference>
<dbReference type="InterPro" id="IPR013785">
    <property type="entry name" value="Aldolase_TIM"/>
</dbReference>
<keyword evidence="3" id="KW-0378">Hydrolase</keyword>
<dbReference type="Gene3D" id="2.60.40.1180">
    <property type="entry name" value="Golgi alpha-mannosidase II"/>
    <property type="match status" value="1"/>
</dbReference>
<proteinExistence type="predicted"/>
<evidence type="ECO:0000259" key="6">
    <source>
        <dbReference type="Pfam" id="PF16875"/>
    </source>
</evidence>
<gene>
    <name evidence="7" type="ORF">DWX93_03095</name>
</gene>
<evidence type="ECO:0000256" key="2">
    <source>
        <dbReference type="ARBA" id="ARBA00012755"/>
    </source>
</evidence>
<comment type="caution">
    <text evidence="7">The sequence shown here is derived from an EMBL/GenBank/DDBJ whole genome shotgun (WGS) entry which is preliminary data.</text>
</comment>
<comment type="catalytic activity">
    <reaction evidence="1">
        <text>Hydrolysis of terminal, non-reducing alpha-D-galactose residues in alpha-D-galactosides, including galactose oligosaccharides, galactomannans and galactolipids.</text>
        <dbReference type="EC" id="3.2.1.22"/>
    </reaction>
</comment>
<feature type="domain" description="Glycosyl hydrolase family 36 N-terminal" evidence="6">
    <location>
        <begin position="26"/>
        <end position="291"/>
    </location>
</feature>
<dbReference type="InterPro" id="IPR031704">
    <property type="entry name" value="Glyco_hydro_36_N"/>
</dbReference>
<dbReference type="SUPFAM" id="SSF51445">
    <property type="entry name" value="(Trans)glycosidases"/>
    <property type="match status" value="1"/>
</dbReference>
<evidence type="ECO:0000256" key="1">
    <source>
        <dbReference type="ARBA" id="ARBA00001255"/>
    </source>
</evidence>
<dbReference type="InterPro" id="IPR017853">
    <property type="entry name" value="GH"/>
</dbReference>
<dbReference type="InterPro" id="IPR002252">
    <property type="entry name" value="Glyco_hydro_36"/>
</dbReference>
<dbReference type="InterPro" id="IPR050985">
    <property type="entry name" value="Alpha-glycosidase_related"/>
</dbReference>
<dbReference type="PANTHER" id="PTHR43053">
    <property type="entry name" value="GLYCOSIDASE FAMILY 31"/>
    <property type="match status" value="1"/>
</dbReference>
<reference evidence="7 8" key="1">
    <citation type="submission" date="2018-08" db="EMBL/GenBank/DDBJ databases">
        <title>A genome reference for cultivated species of the human gut microbiota.</title>
        <authorList>
            <person name="Zou Y."/>
            <person name="Xue W."/>
            <person name="Luo G."/>
        </authorList>
    </citation>
    <scope>NUCLEOTIDE SEQUENCE [LARGE SCALE GENOMIC DNA]</scope>
    <source>
        <strain evidence="7 8">AF22-12AC</strain>
    </source>
</reference>
<dbReference type="EMBL" id="QRVL01000001">
    <property type="protein sequence ID" value="RGS42326.1"/>
    <property type="molecule type" value="Genomic_DNA"/>
</dbReference>
<dbReference type="AlphaFoldDB" id="A0A395VEV0"/>
<dbReference type="GO" id="GO:0016052">
    <property type="term" value="P:carbohydrate catabolic process"/>
    <property type="evidence" value="ECO:0007669"/>
    <property type="project" value="InterPro"/>
</dbReference>
<evidence type="ECO:0000313" key="7">
    <source>
        <dbReference type="EMBL" id="RGS42326.1"/>
    </source>
</evidence>
<dbReference type="InterPro" id="IPR000111">
    <property type="entry name" value="Glyco_hydro_27/36_CS"/>
</dbReference>
<dbReference type="Pfam" id="PF16875">
    <property type="entry name" value="Glyco_hydro_36N"/>
    <property type="match status" value="1"/>
</dbReference>
<dbReference type="InterPro" id="IPR038417">
    <property type="entry name" value="Alpga-gal_N_sf"/>
</dbReference>
<dbReference type="RefSeq" id="WP_118096585.1">
    <property type="nucleotide sequence ID" value="NZ_QRVL01000001.1"/>
</dbReference>
<dbReference type="PROSITE" id="PS00512">
    <property type="entry name" value="ALPHA_GALACTOSIDASE"/>
    <property type="match status" value="1"/>
</dbReference>
<accession>A0A395VEV0</accession>
<dbReference type="CDD" id="cd14791">
    <property type="entry name" value="GH36"/>
    <property type="match status" value="1"/>
</dbReference>
<evidence type="ECO:0000259" key="5">
    <source>
        <dbReference type="Pfam" id="PF16874"/>
    </source>
</evidence>
<dbReference type="FunFam" id="3.20.20.70:FF:000118">
    <property type="entry name" value="Alpha-galactosidase"/>
    <property type="match status" value="1"/>
</dbReference>
<evidence type="ECO:0000256" key="4">
    <source>
        <dbReference type="ARBA" id="ARBA00023295"/>
    </source>
</evidence>
<feature type="domain" description="Glycosyl hydrolase family 36 C-terminal" evidence="5">
    <location>
        <begin position="666"/>
        <end position="795"/>
    </location>
</feature>
<sequence length="813" mass="92020">MIKADGHIFVLETAHTTYCFRRMETGHLEHLYYGRHLTLPEHPAECDVAPLVEKHTFAPGNTNLCDGEHPAFSLEDMRLEMSSYGKGDIREPFVEIVHADGSTTSDFRYESYEITEKTAETENGDLPGAYDEKGEAQRLSVRLRDHSYDLVLELHYDVYAECDAIVRSAVLFNESGETVRLNRLMSTQIDFDPAEYVFTTFTGAWAREMHRSDTRMEAGKHVNASYTGTSSSRANPFVMIAKTDTTEDTGECYGCNLIYSGNHYEAAEVSGYGKMRLTAGINPQSFSWLLAPGENFAAPEAVMAYSCEGYNGMSQCMHAFVREHIVRGAFKHKVRPVLLNSWEAAYFDINERKLLALAKKAKEAGVELFVMDDGWFGERNDDAHSLGDWEVNEKKLPGGLAGLGRKIKALGLDFGIWVEPEMVNVNSHLYQAHPDWTIEIPGKPHAEGRNQRILDLTRREVQDYIIETMTNVFSSAEISYVKWDMNRTFTDYYSGALPPERQGEVAHRYVLGLYRCMRELTARFPDILFEGCSAGGNRFDLGILSYFPQIWASDDTDALCRAEIQTGYSYGYPMSVVSAHVSACPNHQTLRVTPLETRFAVAAFGICGYECNFCDLSREDFAAVKAQIALYKQWREVLQKGRFYRGRTFGEGAHESALSQSVGNQMEWTCVSEDQTRAVGMLMQKLVVPNTQYHSYHAKGLKPDARYHFYNRSLKYNIKDFGDLVNTVSPVHIKQDSLALDLIARFKKMDGEIEDCHAAGDMLMYHGVKLKQAFGGTGYNNEVRYFQDFAARMYFMEEEKGHADSGEAEEKER</sequence>
<organism evidence="7 8">
    <name type="scientific">Roseburia hominis</name>
    <dbReference type="NCBI Taxonomy" id="301301"/>
    <lineage>
        <taxon>Bacteria</taxon>
        <taxon>Bacillati</taxon>
        <taxon>Bacillota</taxon>
        <taxon>Clostridia</taxon>
        <taxon>Lachnospirales</taxon>
        <taxon>Lachnospiraceae</taxon>
        <taxon>Roseburia</taxon>
    </lineage>
</organism>
<evidence type="ECO:0000256" key="3">
    <source>
        <dbReference type="ARBA" id="ARBA00022801"/>
    </source>
</evidence>
<name>A0A395VEV0_9FIRM</name>
<dbReference type="Gene3D" id="3.20.20.70">
    <property type="entry name" value="Aldolase class I"/>
    <property type="match status" value="1"/>
</dbReference>
<dbReference type="PANTHER" id="PTHR43053:SF3">
    <property type="entry name" value="ALPHA-GALACTOSIDASE C-RELATED"/>
    <property type="match status" value="1"/>
</dbReference>
<dbReference type="Pfam" id="PF16874">
    <property type="entry name" value="Glyco_hydro_36C"/>
    <property type="match status" value="1"/>
</dbReference>
<dbReference type="InterPro" id="IPR031705">
    <property type="entry name" value="Glyco_hydro_36_C"/>
</dbReference>
<dbReference type="EC" id="3.2.1.22" evidence="2"/>
<dbReference type="Pfam" id="PF02065">
    <property type="entry name" value="Melibiase"/>
    <property type="match status" value="1"/>
</dbReference>
<keyword evidence="4" id="KW-0326">Glycosidase</keyword>
<protein>
    <recommendedName>
        <fullName evidence="2">alpha-galactosidase</fullName>
        <ecNumber evidence="2">3.2.1.22</ecNumber>
    </recommendedName>
</protein>